<accession>A0A1G6DI50</accession>
<dbReference type="AlphaFoldDB" id="A0A1G6DI50"/>
<gene>
    <name evidence="11" type="ORF">SAMN05660653_02153</name>
</gene>
<dbReference type="OrthoDB" id="9761577at2"/>
<evidence type="ECO:0000256" key="1">
    <source>
        <dbReference type="ARBA" id="ARBA00000439"/>
    </source>
</evidence>
<dbReference type="NCBIfam" id="TIGR00217">
    <property type="entry name" value="malQ"/>
    <property type="match status" value="1"/>
</dbReference>
<dbReference type="Pfam" id="PF02446">
    <property type="entry name" value="Glyco_hydro_77"/>
    <property type="match status" value="1"/>
</dbReference>
<evidence type="ECO:0000256" key="5">
    <source>
        <dbReference type="ARBA" id="ARBA00022676"/>
    </source>
</evidence>
<keyword evidence="7 10" id="KW-0119">Carbohydrate metabolism</keyword>
<dbReference type="NCBIfam" id="NF011080">
    <property type="entry name" value="PRK14508.1-3"/>
    <property type="match status" value="1"/>
</dbReference>
<dbReference type="Gene3D" id="3.20.20.80">
    <property type="entry name" value="Glycosidases"/>
    <property type="match status" value="1"/>
</dbReference>
<dbReference type="PANTHER" id="PTHR32438">
    <property type="entry name" value="4-ALPHA-GLUCANOTRANSFERASE DPE1, CHLOROPLASTIC/AMYLOPLASTIC"/>
    <property type="match status" value="1"/>
</dbReference>
<evidence type="ECO:0000256" key="2">
    <source>
        <dbReference type="ARBA" id="ARBA00005684"/>
    </source>
</evidence>
<sequence length="505" mass="58066">MKTQDRFSGILLHVTSLPSRFGVGDLGPEAKRFVDFLAESGQRYWQMLPLNPTSPIHGNSPYSSDSAFAGNPLLISPEAMLEAGLLQEEDFYGLPRIPVERVKYGQAAEIREELLRKAFARLESRPLVRSKFEEFRKEQADWLEDYALFRALKNHFDQLPWTSWPQALQRRESSALAKFRDELRSDIDLACFRQFVFFSQWQSLREYCRRRGVQLIGDIPIYVNEDSVDVWANPRLFKLDASLRPRVQAGVPPDYFSETGQLWGNPVYDWEQMQKDDFSWWVWRIRHNTMLFDMVRLDHFRGFVACWEVPAGHKTAMHGKWVDLPAKSFFRVLSEAFDPLPLIAEDLGTIDDAVRDIMREFSLPGMKILLFAFGPDLPTNPYVPHNHIQKCLVYTGTHDNNTVRGWFEEEADAETLARVNEYLDAHCTADNIASRFVRLAMQSVAETAIFPLQDILGLSAASKMNVPGVSNGNWSWRMAPDSLNAAVRKHLLYLTTLYGRGPTHK</sequence>
<dbReference type="GO" id="GO:0004134">
    <property type="term" value="F:4-alpha-glucanotransferase activity"/>
    <property type="evidence" value="ECO:0007669"/>
    <property type="project" value="UniProtKB-EC"/>
</dbReference>
<dbReference type="RefSeq" id="WP_092121310.1">
    <property type="nucleotide sequence ID" value="NZ_FMXO01000012.1"/>
</dbReference>
<dbReference type="STRING" id="617002.SAMN05660653_02153"/>
<keyword evidence="12" id="KW-1185">Reference proteome</keyword>
<evidence type="ECO:0000256" key="9">
    <source>
        <dbReference type="ARBA" id="ARBA00031501"/>
    </source>
</evidence>
<dbReference type="Proteomes" id="UP000198771">
    <property type="component" value="Unassembled WGS sequence"/>
</dbReference>
<comment type="similarity">
    <text evidence="2 10">Belongs to the disproportionating enzyme family.</text>
</comment>
<evidence type="ECO:0000313" key="12">
    <source>
        <dbReference type="Proteomes" id="UP000198771"/>
    </source>
</evidence>
<organism evidence="11 12">
    <name type="scientific">Desulfonatronum thiosulfatophilum</name>
    <dbReference type="NCBI Taxonomy" id="617002"/>
    <lineage>
        <taxon>Bacteria</taxon>
        <taxon>Pseudomonadati</taxon>
        <taxon>Thermodesulfobacteriota</taxon>
        <taxon>Desulfovibrionia</taxon>
        <taxon>Desulfovibrionales</taxon>
        <taxon>Desulfonatronaceae</taxon>
        <taxon>Desulfonatronum</taxon>
    </lineage>
</organism>
<evidence type="ECO:0000313" key="11">
    <source>
        <dbReference type="EMBL" id="SDB44779.1"/>
    </source>
</evidence>
<dbReference type="EMBL" id="FMXO01000012">
    <property type="protein sequence ID" value="SDB44779.1"/>
    <property type="molecule type" value="Genomic_DNA"/>
</dbReference>
<dbReference type="InterPro" id="IPR003385">
    <property type="entry name" value="Glyco_hydro_77"/>
</dbReference>
<evidence type="ECO:0000256" key="6">
    <source>
        <dbReference type="ARBA" id="ARBA00022679"/>
    </source>
</evidence>
<dbReference type="SUPFAM" id="SSF51445">
    <property type="entry name" value="(Trans)glycosidases"/>
    <property type="match status" value="1"/>
</dbReference>
<evidence type="ECO:0000256" key="8">
    <source>
        <dbReference type="ARBA" id="ARBA00031423"/>
    </source>
</evidence>
<name>A0A1G6DI50_9BACT</name>
<evidence type="ECO:0000256" key="10">
    <source>
        <dbReference type="RuleBase" id="RU361207"/>
    </source>
</evidence>
<keyword evidence="5 10" id="KW-0328">Glycosyltransferase</keyword>
<evidence type="ECO:0000256" key="3">
    <source>
        <dbReference type="ARBA" id="ARBA00012560"/>
    </source>
</evidence>
<dbReference type="GO" id="GO:0005975">
    <property type="term" value="P:carbohydrate metabolic process"/>
    <property type="evidence" value="ECO:0007669"/>
    <property type="project" value="InterPro"/>
</dbReference>
<reference evidence="11 12" key="1">
    <citation type="submission" date="2016-10" db="EMBL/GenBank/DDBJ databases">
        <authorList>
            <person name="de Groot N.N."/>
        </authorList>
    </citation>
    <scope>NUCLEOTIDE SEQUENCE [LARGE SCALE GENOMIC DNA]</scope>
    <source>
        <strain evidence="11 12">ASO4-2</strain>
    </source>
</reference>
<proteinExistence type="inferred from homology"/>
<evidence type="ECO:0000256" key="4">
    <source>
        <dbReference type="ARBA" id="ARBA00020295"/>
    </source>
</evidence>
<keyword evidence="6 10" id="KW-0808">Transferase</keyword>
<dbReference type="EC" id="2.4.1.25" evidence="3 10"/>
<protein>
    <recommendedName>
        <fullName evidence="4 10">4-alpha-glucanotransferase</fullName>
        <ecNumber evidence="3 10">2.4.1.25</ecNumber>
    </recommendedName>
    <alternativeName>
        <fullName evidence="8 10">Amylomaltase</fullName>
    </alternativeName>
    <alternativeName>
        <fullName evidence="9 10">Disproportionating enzyme</fullName>
    </alternativeName>
</protein>
<comment type="catalytic activity">
    <reaction evidence="1 10">
        <text>Transfers a segment of a (1-&gt;4)-alpha-D-glucan to a new position in an acceptor, which may be glucose or a (1-&gt;4)-alpha-D-glucan.</text>
        <dbReference type="EC" id="2.4.1.25"/>
    </reaction>
</comment>
<dbReference type="InterPro" id="IPR017853">
    <property type="entry name" value="GH"/>
</dbReference>
<evidence type="ECO:0000256" key="7">
    <source>
        <dbReference type="ARBA" id="ARBA00023277"/>
    </source>
</evidence>
<dbReference type="PANTHER" id="PTHR32438:SF5">
    <property type="entry name" value="4-ALPHA-GLUCANOTRANSFERASE DPE1, CHLOROPLASTIC_AMYLOPLASTIC"/>
    <property type="match status" value="1"/>
</dbReference>